<dbReference type="AlphaFoldDB" id="A0A9P1D9H4"/>
<evidence type="ECO:0000313" key="4">
    <source>
        <dbReference type="Proteomes" id="UP001152797"/>
    </source>
</evidence>
<dbReference type="EMBL" id="CAMXCT020003546">
    <property type="protein sequence ID" value="CAL1158373.1"/>
    <property type="molecule type" value="Genomic_DNA"/>
</dbReference>
<dbReference type="EMBL" id="CAMXCT010003546">
    <property type="protein sequence ID" value="CAI4004998.1"/>
    <property type="molecule type" value="Genomic_DNA"/>
</dbReference>
<feature type="compositionally biased region" description="Basic and acidic residues" evidence="1">
    <location>
        <begin position="240"/>
        <end position="257"/>
    </location>
</feature>
<dbReference type="Proteomes" id="UP001152797">
    <property type="component" value="Unassembled WGS sequence"/>
</dbReference>
<feature type="region of interest" description="Disordered" evidence="1">
    <location>
        <begin position="240"/>
        <end position="316"/>
    </location>
</feature>
<evidence type="ECO:0000313" key="2">
    <source>
        <dbReference type="EMBL" id="CAI4004998.1"/>
    </source>
</evidence>
<proteinExistence type="predicted"/>
<protein>
    <submittedName>
        <fullName evidence="2">Uncharacterized protein</fullName>
    </submittedName>
</protein>
<gene>
    <name evidence="2" type="ORF">C1SCF055_LOCUS30755</name>
</gene>
<reference evidence="3" key="2">
    <citation type="submission" date="2024-04" db="EMBL/GenBank/DDBJ databases">
        <authorList>
            <person name="Chen Y."/>
            <person name="Shah S."/>
            <person name="Dougan E. K."/>
            <person name="Thang M."/>
            <person name="Chan C."/>
        </authorList>
    </citation>
    <scope>NUCLEOTIDE SEQUENCE [LARGE SCALE GENOMIC DNA]</scope>
</reference>
<evidence type="ECO:0000256" key="1">
    <source>
        <dbReference type="SAM" id="MobiDB-lite"/>
    </source>
</evidence>
<name>A0A9P1D9H4_9DINO</name>
<reference evidence="2" key="1">
    <citation type="submission" date="2022-10" db="EMBL/GenBank/DDBJ databases">
        <authorList>
            <person name="Chen Y."/>
            <person name="Dougan E. K."/>
            <person name="Chan C."/>
            <person name="Rhodes N."/>
            <person name="Thang M."/>
        </authorList>
    </citation>
    <scope>NUCLEOTIDE SEQUENCE</scope>
</reference>
<dbReference type="EMBL" id="CAMXCT030003546">
    <property type="protein sequence ID" value="CAL4792310.1"/>
    <property type="molecule type" value="Genomic_DNA"/>
</dbReference>
<evidence type="ECO:0000313" key="3">
    <source>
        <dbReference type="EMBL" id="CAL1158373.1"/>
    </source>
</evidence>
<comment type="caution">
    <text evidence="2">The sequence shown here is derived from an EMBL/GenBank/DDBJ whole genome shotgun (WGS) entry which is preliminary data.</text>
</comment>
<keyword evidence="4" id="KW-1185">Reference proteome</keyword>
<feature type="compositionally biased region" description="Low complexity" evidence="1">
    <location>
        <begin position="293"/>
        <end position="305"/>
    </location>
</feature>
<sequence>MDHPATSVRNDFLVTCEVAGCPDTAKTLERMYGDVYGVSDCVLTAAENHVLLFSVHQQSEGERRPRLRGRAWILVADCDAFEGQLPLHLNGRALEMAIQVVFHKPKSCIDCNALEQTSELPADSPPEETDGNALIPEINPEELALEHPSTLPPADSPPEMEVETAVIVAVDTVDTHHSAEVNEQLGVKYEATADAVDSILAHFIQGYFYSKVYRLLVDDLVTVAVDDLVEAWYRNVEPVEKAEPSAQRAEEEFKEETGPALSFSSPEEIEVEPALCAPEDDVSPPEAEGKPKGSVGAVSAASASRSARRRAEVLEQVEDPQLRDLCNIAAKRSVQTLPADLRGQAT</sequence>
<organism evidence="2">
    <name type="scientific">Cladocopium goreaui</name>
    <dbReference type="NCBI Taxonomy" id="2562237"/>
    <lineage>
        <taxon>Eukaryota</taxon>
        <taxon>Sar</taxon>
        <taxon>Alveolata</taxon>
        <taxon>Dinophyceae</taxon>
        <taxon>Suessiales</taxon>
        <taxon>Symbiodiniaceae</taxon>
        <taxon>Cladocopium</taxon>
    </lineage>
</organism>
<accession>A0A9P1D9H4</accession>